<evidence type="ECO:0000256" key="4">
    <source>
        <dbReference type="HAMAP-Rule" id="MF_00270"/>
    </source>
</evidence>
<dbReference type="PANTHER" id="PTHR13479">
    <property type="entry name" value="30S RIBOSOMAL PROTEIN S18"/>
    <property type="match status" value="1"/>
</dbReference>
<dbReference type="HOGENOM" id="CLU_148710_0_3_12"/>
<evidence type="ECO:0000313" key="7">
    <source>
        <dbReference type="EMBL" id="AEE16854.1"/>
    </source>
</evidence>
<dbReference type="GO" id="GO:0070181">
    <property type="term" value="F:small ribosomal subunit rRNA binding"/>
    <property type="evidence" value="ECO:0007669"/>
    <property type="project" value="TreeGrafter"/>
</dbReference>
<name>F4LN89_TREBD</name>
<dbReference type="GO" id="GO:0022627">
    <property type="term" value="C:cytosolic small ribosomal subunit"/>
    <property type="evidence" value="ECO:0007669"/>
    <property type="project" value="TreeGrafter"/>
</dbReference>
<dbReference type="SUPFAM" id="SSF46911">
    <property type="entry name" value="Ribosomal protein S18"/>
    <property type="match status" value="1"/>
</dbReference>
<dbReference type="PRINTS" id="PR00974">
    <property type="entry name" value="RIBOSOMALS18"/>
</dbReference>
<evidence type="ECO:0000256" key="6">
    <source>
        <dbReference type="SAM" id="MobiDB-lite"/>
    </source>
</evidence>
<dbReference type="STRING" id="906968.Trebr_1430"/>
<organism evidence="7 8">
    <name type="scientific">Treponema brennaborense (strain DSM 12168 / CIP 105900 / DD5/3)</name>
    <dbReference type="NCBI Taxonomy" id="906968"/>
    <lineage>
        <taxon>Bacteria</taxon>
        <taxon>Pseudomonadati</taxon>
        <taxon>Spirochaetota</taxon>
        <taxon>Spirochaetia</taxon>
        <taxon>Spirochaetales</taxon>
        <taxon>Treponemataceae</taxon>
        <taxon>Treponema</taxon>
    </lineage>
</organism>
<gene>
    <name evidence="4" type="primary">rpsR</name>
    <name evidence="7" type="ordered locus">Trebr_1430</name>
</gene>
<dbReference type="KEGG" id="tbe:Trebr_1430"/>
<keyword evidence="4" id="KW-0699">rRNA-binding</keyword>
<keyword evidence="8" id="KW-1185">Reference proteome</keyword>
<comment type="similarity">
    <text evidence="1 4 5">Belongs to the bacterial ribosomal protein bS18 family.</text>
</comment>
<keyword evidence="3 4" id="KW-0687">Ribonucleoprotein</keyword>
<reference evidence="8" key="1">
    <citation type="submission" date="2011-04" db="EMBL/GenBank/DDBJ databases">
        <title>The complete genome of Treponema brennaborense DSM 12168.</title>
        <authorList>
            <person name="Lucas S."/>
            <person name="Han J."/>
            <person name="Lapidus A."/>
            <person name="Bruce D."/>
            <person name="Goodwin L."/>
            <person name="Pitluck S."/>
            <person name="Peters L."/>
            <person name="Kyrpides N."/>
            <person name="Mavromatis K."/>
            <person name="Ivanova N."/>
            <person name="Mikhailova N."/>
            <person name="Pagani I."/>
            <person name="Teshima H."/>
            <person name="Detter J.C."/>
            <person name="Tapia R."/>
            <person name="Han C."/>
            <person name="Land M."/>
            <person name="Hauser L."/>
            <person name="Markowitz V."/>
            <person name="Cheng J.-F."/>
            <person name="Hugenholtz P."/>
            <person name="Woyke T."/>
            <person name="Wu D."/>
            <person name="Gronow S."/>
            <person name="Wellnitz S."/>
            <person name="Brambilla E."/>
            <person name="Klenk H.-P."/>
            <person name="Eisen J.A."/>
        </authorList>
    </citation>
    <scope>NUCLEOTIDE SEQUENCE [LARGE SCALE GENOMIC DNA]</scope>
    <source>
        <strain evidence="8">DSM 12168 / CIP 105900 / DD5/3</strain>
    </source>
</reference>
<keyword evidence="4" id="KW-0694">RNA-binding</keyword>
<protein>
    <recommendedName>
        <fullName evidence="4">Small ribosomal subunit protein bS18</fullName>
    </recommendedName>
</protein>
<feature type="compositionally biased region" description="Basic and acidic residues" evidence="6">
    <location>
        <begin position="1"/>
        <end position="10"/>
    </location>
</feature>
<dbReference type="HAMAP" id="MF_00270">
    <property type="entry name" value="Ribosomal_bS18"/>
    <property type="match status" value="1"/>
</dbReference>
<dbReference type="NCBIfam" id="TIGR00165">
    <property type="entry name" value="S18"/>
    <property type="match status" value="1"/>
</dbReference>
<dbReference type="eggNOG" id="COG0238">
    <property type="taxonomic scope" value="Bacteria"/>
</dbReference>
<dbReference type="AlphaFoldDB" id="F4LN89"/>
<comment type="function">
    <text evidence="4">Binds as a heterodimer with protein bS6 to the central domain of the 16S rRNA, where it helps stabilize the platform of the 30S subunit.</text>
</comment>
<dbReference type="Pfam" id="PF01084">
    <property type="entry name" value="Ribosomal_S18"/>
    <property type="match status" value="1"/>
</dbReference>
<sequence>MSDEAMKDIDTTPDVQMQDVMRDADERAPRSKGKTFFRKKVCRFCAQKAKIDYKDADALRRYTTERGKILPRRITGTCAKHQRRLALEIKRARAICLLPFVAD</sequence>
<feature type="compositionally biased region" description="Basic and acidic residues" evidence="6">
    <location>
        <begin position="20"/>
        <end position="29"/>
    </location>
</feature>
<accession>F4LN89</accession>
<dbReference type="EMBL" id="CP002696">
    <property type="protein sequence ID" value="AEE16854.1"/>
    <property type="molecule type" value="Genomic_DNA"/>
</dbReference>
<comment type="subunit">
    <text evidence="4">Part of the 30S ribosomal subunit. Forms a tight heterodimer with protein bS6.</text>
</comment>
<dbReference type="Proteomes" id="UP000006546">
    <property type="component" value="Chromosome"/>
</dbReference>
<dbReference type="GO" id="GO:0006412">
    <property type="term" value="P:translation"/>
    <property type="evidence" value="ECO:0007669"/>
    <property type="project" value="UniProtKB-UniRule"/>
</dbReference>
<feature type="region of interest" description="Disordered" evidence="6">
    <location>
        <begin position="1"/>
        <end position="31"/>
    </location>
</feature>
<dbReference type="GO" id="GO:0003735">
    <property type="term" value="F:structural constituent of ribosome"/>
    <property type="evidence" value="ECO:0007669"/>
    <property type="project" value="InterPro"/>
</dbReference>
<evidence type="ECO:0000313" key="8">
    <source>
        <dbReference type="Proteomes" id="UP000006546"/>
    </source>
</evidence>
<proteinExistence type="inferred from homology"/>
<dbReference type="Gene3D" id="4.10.640.10">
    <property type="entry name" value="Ribosomal protein S18"/>
    <property type="match status" value="1"/>
</dbReference>
<evidence type="ECO:0000256" key="5">
    <source>
        <dbReference type="RuleBase" id="RU003910"/>
    </source>
</evidence>
<dbReference type="OrthoDB" id="9812008at2"/>
<evidence type="ECO:0000256" key="1">
    <source>
        <dbReference type="ARBA" id="ARBA00005589"/>
    </source>
</evidence>
<dbReference type="InterPro" id="IPR001648">
    <property type="entry name" value="Ribosomal_bS18"/>
</dbReference>
<evidence type="ECO:0000256" key="3">
    <source>
        <dbReference type="ARBA" id="ARBA00023274"/>
    </source>
</evidence>
<keyword evidence="2 4" id="KW-0689">Ribosomal protein</keyword>
<dbReference type="InterPro" id="IPR036870">
    <property type="entry name" value="Ribosomal_bS18_sf"/>
</dbReference>
<evidence type="ECO:0000256" key="2">
    <source>
        <dbReference type="ARBA" id="ARBA00022980"/>
    </source>
</evidence>
<dbReference type="PANTHER" id="PTHR13479:SF40">
    <property type="entry name" value="SMALL RIBOSOMAL SUBUNIT PROTEIN BS18M"/>
    <property type="match status" value="1"/>
</dbReference>